<dbReference type="InterPro" id="IPR004843">
    <property type="entry name" value="Calcineurin-like_PHP"/>
</dbReference>
<dbReference type="AlphaFoldDB" id="A0A1V3TYU3"/>
<keyword evidence="2" id="KW-0997">Cell inner membrane</keyword>
<dbReference type="EMBL" id="MPOG01000013">
    <property type="protein sequence ID" value="OOH94678.1"/>
    <property type="molecule type" value="Genomic_DNA"/>
</dbReference>
<evidence type="ECO:0000256" key="4">
    <source>
        <dbReference type="ARBA" id="ARBA00023136"/>
    </source>
</evidence>
<proteinExistence type="predicted"/>
<dbReference type="InterPro" id="IPR043461">
    <property type="entry name" value="LpxH-like"/>
</dbReference>
<accession>A0A1V3TYU3</accession>
<dbReference type="RefSeq" id="WP_016198312.1">
    <property type="nucleotide sequence ID" value="NZ_CP014338.1"/>
</dbReference>
<dbReference type="CDD" id="cd07398">
    <property type="entry name" value="MPP_YbbF-LpxH"/>
    <property type="match status" value="1"/>
</dbReference>
<dbReference type="Gene3D" id="3.60.21.10">
    <property type="match status" value="1"/>
</dbReference>
<dbReference type="PANTHER" id="PTHR34990">
    <property type="entry name" value="UDP-2,3-DIACYLGLUCOSAMINE HYDROLASE-RELATED"/>
    <property type="match status" value="1"/>
</dbReference>
<name>A0A1V3TYU3_ELIME</name>
<keyword evidence="3" id="KW-0479">Metal-binding</keyword>
<dbReference type="InterPro" id="IPR029052">
    <property type="entry name" value="Metallo-depent_PP-like"/>
</dbReference>
<gene>
    <name evidence="7" type="ORF">BMF97_11575</name>
</gene>
<evidence type="ECO:0000256" key="3">
    <source>
        <dbReference type="ARBA" id="ARBA00022723"/>
    </source>
</evidence>
<sequence>MRTCEVVVISDVHLGTYGCHAKELISYLKTIKPRLLILNGDIIDGWAFSKRYFPASHMEVINEFFRLLNEGTKIVYITGNHDEFLRRYSDTQMGEIWLTDKLLFELDGKKHWVFHGDVFDNTTKGYAKFIAKLGGKGYDLLILLNRAINYTLNLFGKSKISLSKRVKNSVKEAVKFVADFEQTAAELAIENKYDIVICGHIHQPMDKIMETEKGKIRYLNSGDWIENLTALEYQNGEWTLFKFDEKNYKEPVISKEDIGINIDELIRPSQIAAFLGNKKGRFL</sequence>
<evidence type="ECO:0000259" key="6">
    <source>
        <dbReference type="Pfam" id="PF00149"/>
    </source>
</evidence>
<dbReference type="Pfam" id="PF00149">
    <property type="entry name" value="Metallophos"/>
    <property type="match status" value="1"/>
</dbReference>
<dbReference type="GO" id="GO:0008758">
    <property type="term" value="F:UDP-2,3-diacylglucosamine hydrolase activity"/>
    <property type="evidence" value="ECO:0007669"/>
    <property type="project" value="TreeGrafter"/>
</dbReference>
<dbReference type="SUPFAM" id="SSF56300">
    <property type="entry name" value="Metallo-dependent phosphatases"/>
    <property type="match status" value="1"/>
</dbReference>
<organism evidence="7 8">
    <name type="scientific">Elizabethkingia meningoseptica</name>
    <name type="common">Chryseobacterium meningosepticum</name>
    <dbReference type="NCBI Taxonomy" id="238"/>
    <lineage>
        <taxon>Bacteria</taxon>
        <taxon>Pseudomonadati</taxon>
        <taxon>Bacteroidota</taxon>
        <taxon>Flavobacteriia</taxon>
        <taxon>Flavobacteriales</taxon>
        <taxon>Weeksellaceae</taxon>
        <taxon>Elizabethkingia</taxon>
    </lineage>
</organism>
<evidence type="ECO:0000313" key="8">
    <source>
        <dbReference type="Proteomes" id="UP000188947"/>
    </source>
</evidence>
<dbReference type="Proteomes" id="UP000188947">
    <property type="component" value="Unassembled WGS sequence"/>
</dbReference>
<dbReference type="STRING" id="238.BBD35_04475"/>
<dbReference type="GO" id="GO:0046872">
    <property type="term" value="F:metal ion binding"/>
    <property type="evidence" value="ECO:0007669"/>
    <property type="project" value="UniProtKB-KW"/>
</dbReference>
<protein>
    <submittedName>
        <fullName evidence="7">UDP-2,3-diacylglucosamine hydrolase</fullName>
    </submittedName>
</protein>
<evidence type="ECO:0000256" key="2">
    <source>
        <dbReference type="ARBA" id="ARBA00022519"/>
    </source>
</evidence>
<evidence type="ECO:0000256" key="1">
    <source>
        <dbReference type="ARBA" id="ARBA00022475"/>
    </source>
</evidence>
<keyword evidence="8" id="KW-1185">Reference proteome</keyword>
<dbReference type="GO" id="GO:0016020">
    <property type="term" value="C:membrane"/>
    <property type="evidence" value="ECO:0007669"/>
    <property type="project" value="GOC"/>
</dbReference>
<reference evidence="7 8" key="1">
    <citation type="submission" date="2016-11" db="EMBL/GenBank/DDBJ databases">
        <title>Genome sequence and comparative genomic analysis of clinical strain Elizabethkingia meningoseptica 61421 PRCM.</title>
        <authorList>
            <person name="Wang M."/>
            <person name="Hu S."/>
            <person name="Cao L."/>
            <person name="Jiang T."/>
            <person name="Zhou Y."/>
            <person name="Ming D."/>
        </authorList>
    </citation>
    <scope>NUCLEOTIDE SEQUENCE [LARGE SCALE GENOMIC DNA]</scope>
    <source>
        <strain evidence="7 8">61421 PRCM</strain>
    </source>
</reference>
<dbReference type="OrthoDB" id="9802481at2"/>
<comment type="caution">
    <text evidence="7">The sequence shown here is derived from an EMBL/GenBank/DDBJ whole genome shotgun (WGS) entry which is preliminary data.</text>
</comment>
<keyword evidence="7" id="KW-0378">Hydrolase</keyword>
<keyword evidence="1" id="KW-1003">Cell membrane</keyword>
<dbReference type="GO" id="GO:0009245">
    <property type="term" value="P:lipid A biosynthetic process"/>
    <property type="evidence" value="ECO:0007669"/>
    <property type="project" value="TreeGrafter"/>
</dbReference>
<dbReference type="GeneID" id="48544103"/>
<evidence type="ECO:0000256" key="5">
    <source>
        <dbReference type="ARBA" id="ARBA00023211"/>
    </source>
</evidence>
<evidence type="ECO:0000313" key="7">
    <source>
        <dbReference type="EMBL" id="OOH94678.1"/>
    </source>
</evidence>
<dbReference type="eggNOG" id="COG2908">
    <property type="taxonomic scope" value="Bacteria"/>
</dbReference>
<keyword evidence="4" id="KW-0472">Membrane</keyword>
<dbReference type="KEGG" id="emg:BBD33_02675"/>
<dbReference type="PANTHER" id="PTHR34990:SF2">
    <property type="entry name" value="BLL8164 PROTEIN"/>
    <property type="match status" value="1"/>
</dbReference>
<feature type="domain" description="Calcineurin-like phosphoesterase" evidence="6">
    <location>
        <begin position="6"/>
        <end position="204"/>
    </location>
</feature>
<keyword evidence="5" id="KW-0464">Manganese</keyword>